<keyword evidence="3" id="KW-0804">Transcription</keyword>
<name>A0A1W2AX31_9FLAO</name>
<evidence type="ECO:0000313" key="6">
    <source>
        <dbReference type="Proteomes" id="UP000192393"/>
    </source>
</evidence>
<dbReference type="PROSITE" id="PS01124">
    <property type="entry name" value="HTH_ARAC_FAMILY_2"/>
    <property type="match status" value="1"/>
</dbReference>
<dbReference type="PANTHER" id="PTHR43280">
    <property type="entry name" value="ARAC-FAMILY TRANSCRIPTIONAL REGULATOR"/>
    <property type="match status" value="1"/>
</dbReference>
<dbReference type="InterPro" id="IPR018060">
    <property type="entry name" value="HTH_AraC"/>
</dbReference>
<keyword evidence="1" id="KW-0805">Transcription regulation</keyword>
<proteinExistence type="predicted"/>
<feature type="domain" description="HTH araC/xylS-type" evidence="4">
    <location>
        <begin position="200"/>
        <end position="310"/>
    </location>
</feature>
<keyword evidence="2" id="KW-0238">DNA-binding</keyword>
<gene>
    <name evidence="5" type="ORF">SAMN06296427_105119</name>
</gene>
<evidence type="ECO:0000256" key="3">
    <source>
        <dbReference type="ARBA" id="ARBA00023163"/>
    </source>
</evidence>
<protein>
    <submittedName>
        <fullName evidence="5">Helix-turn-helix domain-containing protein</fullName>
    </submittedName>
</protein>
<dbReference type="SMART" id="SM00342">
    <property type="entry name" value="HTH_ARAC"/>
    <property type="match status" value="1"/>
</dbReference>
<accession>A0A1W2AX31</accession>
<dbReference type="PANTHER" id="PTHR43280:SF32">
    <property type="entry name" value="TRANSCRIPTIONAL REGULATORY PROTEIN"/>
    <property type="match status" value="1"/>
</dbReference>
<reference evidence="5 6" key="1">
    <citation type="submission" date="2017-04" db="EMBL/GenBank/DDBJ databases">
        <authorList>
            <person name="Afonso C.L."/>
            <person name="Miller P.J."/>
            <person name="Scott M.A."/>
            <person name="Spackman E."/>
            <person name="Goraichik I."/>
            <person name="Dimitrov K.M."/>
            <person name="Suarez D.L."/>
            <person name="Swayne D.E."/>
        </authorList>
    </citation>
    <scope>NUCLEOTIDE SEQUENCE [LARGE SCALE GENOMIC DNA]</scope>
    <source>
        <strain evidence="5 6">CGMCC 1.12708</strain>
    </source>
</reference>
<dbReference type="PRINTS" id="PR00032">
    <property type="entry name" value="HTHARAC"/>
</dbReference>
<dbReference type="RefSeq" id="WP_084017326.1">
    <property type="nucleotide sequence ID" value="NZ_FWXS01000005.1"/>
</dbReference>
<dbReference type="STRING" id="1434700.SAMN06296427_105119"/>
<dbReference type="InterPro" id="IPR009057">
    <property type="entry name" value="Homeodomain-like_sf"/>
</dbReference>
<keyword evidence="6" id="KW-1185">Reference proteome</keyword>
<dbReference type="Proteomes" id="UP000192393">
    <property type="component" value="Unassembled WGS sequence"/>
</dbReference>
<sequence>MNSVTIKEFYNEVFGGECNELNYFFDEKNNADIGHFNVFDIAEMYANCKGKIKMPYNRRTYYKISLIKGKNRAEYADKVVEISDYAILFATPKIPYTYFPDNTEQGGHFCVFTKDFLSKSKTGFITDELPIFKPESDFIFEINAEQYNEFESIFKKMHYEIQSEYAFKYDLLRNYVVELIHQGQKLSPIKSTENEINAASRIAGLFIELLERQFPIENTTQILQLRTAKDFSDTLKVHVNHLNKVLKDTTGKTTTEIISSRIAEEAKVLLKQTSWNVSEIAFSLGFEEVAHFSNFFKKQTNQSPLKFRESLFEFYK</sequence>
<dbReference type="InterPro" id="IPR020449">
    <property type="entry name" value="Tscrpt_reg_AraC-type_HTH"/>
</dbReference>
<dbReference type="GO" id="GO:0003700">
    <property type="term" value="F:DNA-binding transcription factor activity"/>
    <property type="evidence" value="ECO:0007669"/>
    <property type="project" value="InterPro"/>
</dbReference>
<dbReference type="EMBL" id="FWXS01000005">
    <property type="protein sequence ID" value="SMC65297.1"/>
    <property type="molecule type" value="Genomic_DNA"/>
</dbReference>
<evidence type="ECO:0000256" key="1">
    <source>
        <dbReference type="ARBA" id="ARBA00023015"/>
    </source>
</evidence>
<dbReference type="GO" id="GO:0043565">
    <property type="term" value="F:sequence-specific DNA binding"/>
    <property type="evidence" value="ECO:0007669"/>
    <property type="project" value="InterPro"/>
</dbReference>
<dbReference type="Gene3D" id="1.10.10.60">
    <property type="entry name" value="Homeodomain-like"/>
    <property type="match status" value="1"/>
</dbReference>
<dbReference type="SUPFAM" id="SSF46689">
    <property type="entry name" value="Homeodomain-like"/>
    <property type="match status" value="1"/>
</dbReference>
<evidence type="ECO:0000256" key="2">
    <source>
        <dbReference type="ARBA" id="ARBA00023125"/>
    </source>
</evidence>
<dbReference type="Pfam" id="PF12833">
    <property type="entry name" value="HTH_18"/>
    <property type="match status" value="1"/>
</dbReference>
<evidence type="ECO:0000259" key="4">
    <source>
        <dbReference type="PROSITE" id="PS01124"/>
    </source>
</evidence>
<dbReference type="OrthoDB" id="629929at2"/>
<evidence type="ECO:0000313" key="5">
    <source>
        <dbReference type="EMBL" id="SMC65297.1"/>
    </source>
</evidence>
<dbReference type="AlphaFoldDB" id="A0A1W2AX31"/>
<organism evidence="5 6">
    <name type="scientific">Moheibacter sediminis</name>
    <dbReference type="NCBI Taxonomy" id="1434700"/>
    <lineage>
        <taxon>Bacteria</taxon>
        <taxon>Pseudomonadati</taxon>
        <taxon>Bacteroidota</taxon>
        <taxon>Flavobacteriia</taxon>
        <taxon>Flavobacteriales</taxon>
        <taxon>Weeksellaceae</taxon>
        <taxon>Moheibacter</taxon>
    </lineage>
</organism>